<keyword evidence="6" id="KW-1185">Reference proteome</keyword>
<dbReference type="SMART" id="SM00320">
    <property type="entry name" value="WD40"/>
    <property type="match status" value="4"/>
</dbReference>
<keyword evidence="1" id="KW-0677">Repeat</keyword>
<evidence type="ECO:0000256" key="2">
    <source>
        <dbReference type="PROSITE-ProRule" id="PRU00221"/>
    </source>
</evidence>
<evidence type="ECO:0000256" key="3">
    <source>
        <dbReference type="SAM" id="MobiDB-lite"/>
    </source>
</evidence>
<proteinExistence type="predicted"/>
<comment type="caution">
    <text evidence="5">The sequence shown here is derived from an EMBL/GenBank/DDBJ whole genome shotgun (WGS) entry which is preliminary data.</text>
</comment>
<feature type="domain" description="NACHT" evidence="4">
    <location>
        <begin position="384"/>
        <end position="544"/>
    </location>
</feature>
<dbReference type="PANTHER" id="PTHR10039:SF17">
    <property type="entry name" value="FUNGAL STAND N-TERMINAL GOODBYE DOMAIN-CONTAINING PROTEIN-RELATED"/>
    <property type="match status" value="1"/>
</dbReference>
<dbReference type="InterPro" id="IPR024977">
    <property type="entry name" value="Apc4-like_WD40_dom"/>
</dbReference>
<sequence>MRLKDLVRRGKEPLPAPSSNDVDPASTVGSSQPDPEPTETSLLHESHGQPHDEDETQKESTWANLWAEAYQTVKDDPEHSHLLEAFEAYLQEGKCTDSADGPSSIEGTVRLGLIQKLAREKLEGLPEAHLAFSLCGRRIVVRNAVLKAVKLISTFKPIINGAVATEPHAALAWAGVLTLLPMLENLFQQDEDAANGLTNILFLLIRYQGIQESILAIEFEDASQPEITRQLLSSIRTKLVSVYAQVYMYQIRFVLQYARGKVHRALRNTVSADGWKQMWSEIESTSCLIDQGIQDRLGVRALETWRRVSDIEARTQRIESLQQATLAAVQTGNEAELLLSLPFAGNAIFDSAETLGTDAPCLPGTQQRILSEIQGWAENPNGEAIFWLHGMAGTGKTSVALTVANALNEREPFTAGGTPPSTAFLGASFFFKQGDATRNSTRSFFPTLARCLAEVFPDLKSHIVSAINERLAIGTKAPPQQLRHLIIEPLSVLDEETFLPLRLVVVVDALDECLKRTEAEELLEMLVALEQLHQVQLRLLITSRRDKHLLGSFERLPSVLYRPLLLDKVKASAETNESMDDITLYISHTLARIAEKHGVSQNWIDEAQIHKLCQKADGLFIYAATVCRFLDAEDFTDEEARQERLEQIFDDEGEVDSPQQKVDEIYLKVLSFPHLDKSTKKTRERIFARTGTVLGFLAVLFEPVSVSALGLLVVLSSETLDGILRQLNSIVSIPQDEKAPLGLVHLSFRDFILSEERSKLLQFRVQESEMHRRVLQRCLDIMSSELCQDICKVVSPGKLASDVPRCQIEQSIPQHLRYACRYWVDHLAELDQDCRLEAGLNDTGEIYTFLKERFLYWLEAMSLIGETPTIVTMINQLQAMISPSDHPGLSSFTYDAKRFALANRWAIEHAPLQIYSSALIFSPQNSVIRLQFADLIPHWITQKPTTEENWTPMISTLGDDYGMRCISFSPTEDLVAFASDDGIARLWDYTTGTERFKFEGPDVQCISFSADGKMIAIGSENGALEVREFAKDKVIELRGYGQTINYITFSPRSSTILASVGQGGERVGPSMMMRMETGECTKIPEAEEGKTILATAFSVDGQTMATATERTVMIKDLPIGTQRSQGPSGGIVKDMTFSPDGKVLALVIHEMGLKLHDVDTWEVIGGCYSANGPVAFCRDGKTIGSGGGTGLLLWDTSSLTNGLSMKEPKGIGNLMFLPSSDGLVLEYSDDDDPRVWDASGGHAKPQLLTSALKERSIPDVFVSQDCTRMALMSPGKLRILDMEKLKETWVLDVELSETRLVEFSPNSQFIWHWDDYQFRLWDLEARTPRLLLALKNPVWLLRVSVSPDGQLVALTWIDYKGKLVVLKRDYGGGTLSTVHLWDTTSGNEIGSYGIRGWLGELWLSDDDLSLTCKKGRVPLPSSIPNDEQDDSGEFQKDWQDLLYVGWDWVYQGTTRLLWLPPQYRSLCTAVKGGTVAFGHDELGVLFIRFDLAKTPLVTGRGANCVFLLLWLMAFDIIAAYNKECTLGLVTSLTILTKGAQRIYP</sequence>
<protein>
    <recommendedName>
        <fullName evidence="4">NACHT domain-containing protein</fullName>
    </recommendedName>
</protein>
<evidence type="ECO:0000259" key="4">
    <source>
        <dbReference type="PROSITE" id="PS50837"/>
    </source>
</evidence>
<dbReference type="EMBL" id="NKCI01000086">
    <property type="protein sequence ID" value="RSL56966.1"/>
    <property type="molecule type" value="Genomic_DNA"/>
</dbReference>
<dbReference type="PANTHER" id="PTHR10039">
    <property type="entry name" value="AMELOGENIN"/>
    <property type="match status" value="1"/>
</dbReference>
<feature type="compositionally biased region" description="Basic and acidic residues" evidence="3">
    <location>
        <begin position="42"/>
        <end position="51"/>
    </location>
</feature>
<dbReference type="PROSITE" id="PS50082">
    <property type="entry name" value="WD_REPEATS_2"/>
    <property type="match status" value="1"/>
</dbReference>
<dbReference type="PROSITE" id="PS50294">
    <property type="entry name" value="WD_REPEATS_REGION"/>
    <property type="match status" value="1"/>
</dbReference>
<dbReference type="Pfam" id="PF24883">
    <property type="entry name" value="NPHP3_N"/>
    <property type="match status" value="1"/>
</dbReference>
<feature type="region of interest" description="Disordered" evidence="3">
    <location>
        <begin position="1"/>
        <end position="59"/>
    </location>
</feature>
<reference evidence="5 6" key="1">
    <citation type="submission" date="2017-06" db="EMBL/GenBank/DDBJ databases">
        <title>Comparative genomic analysis of Ambrosia Fusariam Clade fungi.</title>
        <authorList>
            <person name="Stajich J.E."/>
            <person name="Carrillo J."/>
            <person name="Kijimoto T."/>
            <person name="Eskalen A."/>
            <person name="O'Donnell K."/>
            <person name="Kasson M."/>
        </authorList>
    </citation>
    <scope>NUCLEOTIDE SEQUENCE [LARGE SCALE GENOMIC DNA]</scope>
    <source>
        <strain evidence="5 6">NRRL62584</strain>
    </source>
</reference>
<accession>A0A428PVA1</accession>
<evidence type="ECO:0000313" key="6">
    <source>
        <dbReference type="Proteomes" id="UP000288168"/>
    </source>
</evidence>
<gene>
    <name evidence="5" type="ORF">CEP54_008539</name>
</gene>
<dbReference type="Pfam" id="PF17100">
    <property type="entry name" value="NACHT_N"/>
    <property type="match status" value="1"/>
</dbReference>
<dbReference type="SUPFAM" id="SSF50998">
    <property type="entry name" value="Quinoprotein alcohol dehydrogenase-like"/>
    <property type="match status" value="1"/>
</dbReference>
<dbReference type="STRING" id="1325734.A0A428PVA1"/>
<dbReference type="SUPFAM" id="SSF52540">
    <property type="entry name" value="P-loop containing nucleoside triphosphate hydrolases"/>
    <property type="match status" value="1"/>
</dbReference>
<feature type="repeat" description="WD" evidence="2">
    <location>
        <begin position="956"/>
        <end position="997"/>
    </location>
</feature>
<dbReference type="Gene3D" id="2.130.10.10">
    <property type="entry name" value="YVTN repeat-like/Quinoprotein amine dehydrogenase"/>
    <property type="match status" value="2"/>
</dbReference>
<dbReference type="InterPro" id="IPR001680">
    <property type="entry name" value="WD40_rpt"/>
</dbReference>
<dbReference type="InterPro" id="IPR056884">
    <property type="entry name" value="NPHP3-like_N"/>
</dbReference>
<keyword evidence="2" id="KW-0853">WD repeat</keyword>
<organism evidence="5 6">
    <name type="scientific">Fusarium duplospermum</name>
    <dbReference type="NCBI Taxonomy" id="1325734"/>
    <lineage>
        <taxon>Eukaryota</taxon>
        <taxon>Fungi</taxon>
        <taxon>Dikarya</taxon>
        <taxon>Ascomycota</taxon>
        <taxon>Pezizomycotina</taxon>
        <taxon>Sordariomycetes</taxon>
        <taxon>Hypocreomycetidae</taxon>
        <taxon>Hypocreales</taxon>
        <taxon>Nectriaceae</taxon>
        <taxon>Fusarium</taxon>
        <taxon>Fusarium solani species complex</taxon>
    </lineage>
</organism>
<dbReference type="InterPro" id="IPR011047">
    <property type="entry name" value="Quinoprotein_ADH-like_sf"/>
</dbReference>
<evidence type="ECO:0000313" key="5">
    <source>
        <dbReference type="EMBL" id="RSL56966.1"/>
    </source>
</evidence>
<dbReference type="InterPro" id="IPR031359">
    <property type="entry name" value="NACHT_N"/>
</dbReference>
<feature type="compositionally biased region" description="Basic and acidic residues" evidence="3">
    <location>
        <begin position="1"/>
        <end position="12"/>
    </location>
</feature>
<dbReference type="Pfam" id="PF12894">
    <property type="entry name" value="ANAPC4_WD40"/>
    <property type="match status" value="1"/>
</dbReference>
<name>A0A428PVA1_9HYPO</name>
<evidence type="ECO:0000256" key="1">
    <source>
        <dbReference type="ARBA" id="ARBA00022737"/>
    </source>
</evidence>
<dbReference type="InterPro" id="IPR027417">
    <property type="entry name" value="P-loop_NTPase"/>
</dbReference>
<dbReference type="OrthoDB" id="538223at2759"/>
<dbReference type="InterPro" id="IPR007111">
    <property type="entry name" value="NACHT_NTPase"/>
</dbReference>
<dbReference type="Proteomes" id="UP000288168">
    <property type="component" value="Unassembled WGS sequence"/>
</dbReference>
<dbReference type="InterPro" id="IPR015943">
    <property type="entry name" value="WD40/YVTN_repeat-like_dom_sf"/>
</dbReference>
<dbReference type="PROSITE" id="PS50837">
    <property type="entry name" value="NACHT"/>
    <property type="match status" value="1"/>
</dbReference>
<dbReference type="Gene3D" id="3.40.50.300">
    <property type="entry name" value="P-loop containing nucleotide triphosphate hydrolases"/>
    <property type="match status" value="1"/>
</dbReference>
<feature type="compositionally biased region" description="Polar residues" evidence="3">
    <location>
        <begin position="17"/>
        <end position="41"/>
    </location>
</feature>